<dbReference type="Pfam" id="PF00271">
    <property type="entry name" value="Helicase_C"/>
    <property type="match status" value="1"/>
</dbReference>
<dbReference type="SUPFAM" id="SSF52540">
    <property type="entry name" value="P-loop containing nucleoside triphosphate hydrolases"/>
    <property type="match status" value="1"/>
</dbReference>
<feature type="domain" description="DEAD-box RNA helicase Q" evidence="9">
    <location>
        <begin position="11"/>
        <end position="39"/>
    </location>
</feature>
<keyword evidence="2" id="KW-0378">Hydrolase</keyword>
<dbReference type="PANTHER" id="PTHR47959:SF24">
    <property type="entry name" value="ATP-DEPENDENT RNA HELICASE"/>
    <property type="match status" value="1"/>
</dbReference>
<evidence type="ECO:0000256" key="3">
    <source>
        <dbReference type="ARBA" id="ARBA00022806"/>
    </source>
</evidence>
<dbReference type="PROSITE" id="PS51194">
    <property type="entry name" value="HELICASE_CTER"/>
    <property type="match status" value="1"/>
</dbReference>
<keyword evidence="1" id="KW-0547">Nucleotide-binding</keyword>
<dbReference type="PANTHER" id="PTHR47959">
    <property type="entry name" value="ATP-DEPENDENT RNA HELICASE RHLE-RELATED"/>
    <property type="match status" value="1"/>
</dbReference>
<accession>A0A058ZAZ9</accession>
<organism evidence="10">
    <name type="scientific">Fonticula alba</name>
    <name type="common">Slime mold</name>
    <dbReference type="NCBI Taxonomy" id="691883"/>
    <lineage>
        <taxon>Eukaryota</taxon>
        <taxon>Rotosphaerida</taxon>
        <taxon>Fonticulaceae</taxon>
        <taxon>Fonticula</taxon>
    </lineage>
</organism>
<dbReference type="EMBL" id="KB932203">
    <property type="protein sequence ID" value="KCV71098.1"/>
    <property type="molecule type" value="Genomic_DNA"/>
</dbReference>
<gene>
    <name evidence="10" type="ORF">H696_02045</name>
</gene>
<dbReference type="OMA" id="GMPYPKQ"/>
<evidence type="ECO:0000259" key="9">
    <source>
        <dbReference type="PROSITE" id="PS51195"/>
    </source>
</evidence>
<dbReference type="GO" id="GO:0005524">
    <property type="term" value="F:ATP binding"/>
    <property type="evidence" value="ECO:0007669"/>
    <property type="project" value="UniProtKB-KW"/>
</dbReference>
<dbReference type="GO" id="GO:0003676">
    <property type="term" value="F:nucleic acid binding"/>
    <property type="evidence" value="ECO:0007669"/>
    <property type="project" value="InterPro"/>
</dbReference>
<name>A0A058ZAZ9_FONAL</name>
<feature type="short sequence motif" description="Q motif" evidence="5">
    <location>
        <begin position="11"/>
        <end position="39"/>
    </location>
</feature>
<dbReference type="InterPro" id="IPR001650">
    <property type="entry name" value="Helicase_C-like"/>
</dbReference>
<dbReference type="Gene3D" id="3.40.50.300">
    <property type="entry name" value="P-loop containing nucleotide triphosphate hydrolases"/>
    <property type="match status" value="2"/>
</dbReference>
<evidence type="ECO:0000256" key="2">
    <source>
        <dbReference type="ARBA" id="ARBA00022801"/>
    </source>
</evidence>
<evidence type="ECO:0000313" key="10">
    <source>
        <dbReference type="EMBL" id="KCV71098.1"/>
    </source>
</evidence>
<dbReference type="SMART" id="SM00487">
    <property type="entry name" value="DEXDc"/>
    <property type="match status" value="1"/>
</dbReference>
<evidence type="ECO:0000256" key="1">
    <source>
        <dbReference type="ARBA" id="ARBA00022741"/>
    </source>
</evidence>
<evidence type="ECO:0000259" key="8">
    <source>
        <dbReference type="PROSITE" id="PS51194"/>
    </source>
</evidence>
<dbReference type="GeneID" id="20526770"/>
<protein>
    <recommendedName>
        <fullName evidence="12">ATP-dependent RNA helicase DBP8</fullName>
    </recommendedName>
</protein>
<dbReference type="AlphaFoldDB" id="A0A058ZAZ9"/>
<feature type="domain" description="Helicase ATP-binding" evidence="7">
    <location>
        <begin position="42"/>
        <end position="234"/>
    </location>
</feature>
<dbReference type="GO" id="GO:0005829">
    <property type="term" value="C:cytosol"/>
    <property type="evidence" value="ECO:0007669"/>
    <property type="project" value="TreeGrafter"/>
</dbReference>
<reference evidence="10" key="1">
    <citation type="submission" date="2013-04" db="EMBL/GenBank/DDBJ databases">
        <title>The Genome Sequence of Fonticula alba ATCC 38817.</title>
        <authorList>
            <consortium name="The Broad Institute Genomics Platform"/>
            <person name="Russ C."/>
            <person name="Cuomo C."/>
            <person name="Burger G."/>
            <person name="Gray M.W."/>
            <person name="Holland P.W.H."/>
            <person name="King N."/>
            <person name="Lang F.B.F."/>
            <person name="Roger A.J."/>
            <person name="Ruiz-Trillo I."/>
            <person name="Brown M."/>
            <person name="Walker B."/>
            <person name="Young S."/>
            <person name="Zeng Q."/>
            <person name="Gargeya S."/>
            <person name="Fitzgerald M."/>
            <person name="Haas B."/>
            <person name="Abouelleil A."/>
            <person name="Allen A.W."/>
            <person name="Alvarado L."/>
            <person name="Arachchi H.M."/>
            <person name="Berlin A.M."/>
            <person name="Chapman S.B."/>
            <person name="Gainer-Dewar J."/>
            <person name="Goldberg J."/>
            <person name="Griggs A."/>
            <person name="Gujja S."/>
            <person name="Hansen M."/>
            <person name="Howarth C."/>
            <person name="Imamovic A."/>
            <person name="Ireland A."/>
            <person name="Larimer J."/>
            <person name="McCowan C."/>
            <person name="Murphy C."/>
            <person name="Pearson M."/>
            <person name="Poon T.W."/>
            <person name="Priest M."/>
            <person name="Roberts A."/>
            <person name="Saif S."/>
            <person name="Shea T."/>
            <person name="Sisk P."/>
            <person name="Sykes S."/>
            <person name="Wortman J."/>
            <person name="Nusbaum C."/>
            <person name="Birren B."/>
        </authorList>
    </citation>
    <scope>NUCLEOTIDE SEQUENCE [LARGE SCALE GENOMIC DNA]</scope>
    <source>
        <strain evidence="10">ATCC 38817</strain>
    </source>
</reference>
<evidence type="ECO:0000256" key="5">
    <source>
        <dbReference type="PROSITE-ProRule" id="PRU00552"/>
    </source>
</evidence>
<dbReference type="InterPro" id="IPR011545">
    <property type="entry name" value="DEAD/DEAH_box_helicase_dom"/>
</dbReference>
<dbReference type="RefSeq" id="XP_009494221.1">
    <property type="nucleotide sequence ID" value="XM_009495946.1"/>
</dbReference>
<dbReference type="Pfam" id="PF00270">
    <property type="entry name" value="DEAD"/>
    <property type="match status" value="1"/>
</dbReference>
<proteinExistence type="predicted"/>
<keyword evidence="11" id="KW-1185">Reference proteome</keyword>
<dbReference type="STRING" id="691883.A0A058ZAZ9"/>
<dbReference type="PROSITE" id="PS51192">
    <property type="entry name" value="HELICASE_ATP_BIND_1"/>
    <property type="match status" value="1"/>
</dbReference>
<feature type="compositionally biased region" description="Low complexity" evidence="6">
    <location>
        <begin position="529"/>
        <end position="543"/>
    </location>
</feature>
<dbReference type="InterPro" id="IPR014014">
    <property type="entry name" value="RNA_helicase_DEAD_Q_motif"/>
</dbReference>
<evidence type="ECO:0000256" key="4">
    <source>
        <dbReference type="ARBA" id="ARBA00022840"/>
    </source>
</evidence>
<dbReference type="InterPro" id="IPR050079">
    <property type="entry name" value="DEAD_box_RNA_helicase"/>
</dbReference>
<feature type="region of interest" description="Disordered" evidence="6">
    <location>
        <begin position="521"/>
        <end position="550"/>
    </location>
</feature>
<dbReference type="SMART" id="SM00490">
    <property type="entry name" value="HELICc"/>
    <property type="match status" value="1"/>
</dbReference>
<dbReference type="GO" id="GO:0003724">
    <property type="term" value="F:RNA helicase activity"/>
    <property type="evidence" value="ECO:0007669"/>
    <property type="project" value="InterPro"/>
</dbReference>
<dbReference type="InterPro" id="IPR014001">
    <property type="entry name" value="Helicase_ATP-bd"/>
</dbReference>
<sequence>MSTDAAPPPPASFAELGVKPWLQAALAGVGISAPTPVQAASIPAILKGRDCVASAPTGSGKTAAFALPILQTLSEDPYGVYALVLTPTRELAHQITEQFAVFGKTIGLRCETVVGGVDMLYQTKAIAQRPHVIVATPGRLADVLRSAPDAFGPTGLRKVRYLVLDEVDALLAPDGPGSLNGGFTGSDTATIIGALGPRVNALGQARRQTLLFSATMTGAAIEAVLSAASDTAEAGSRMSDLAQSMIKAFGGPLVADPFLHQSTIEHIVPPGLDQRYVFIPSTVKDAYLYHIVACVLKGKSVLIFVGRRRTAEKLRLMLGQLFAEPPAHLVPSSARLKGPAAAASRKRNLREATSKGALKKSASLNYAVGDEDADTQATGSDDFTESPPACLHSAMSQRERLVALNRFRSKQARVLICTDVASRGLDIPHVHAVINYDVPAAPTDYIHRIGRAGRAGRAGRSVTLITETDIELVHAIEARVGQKMDELEVSEPEVLRGLNTIMAAQKQAVSTMMSGQFDELETKRKAKRPGVAAAAAADAARPPAQKKSRK</sequence>
<feature type="region of interest" description="Disordered" evidence="6">
    <location>
        <begin position="333"/>
        <end position="355"/>
    </location>
</feature>
<dbReference type="GO" id="GO:0016787">
    <property type="term" value="F:hydrolase activity"/>
    <property type="evidence" value="ECO:0007669"/>
    <property type="project" value="UniProtKB-KW"/>
</dbReference>
<evidence type="ECO:0008006" key="12">
    <source>
        <dbReference type="Google" id="ProtNLM"/>
    </source>
</evidence>
<dbReference type="eggNOG" id="KOG0330">
    <property type="taxonomic scope" value="Eukaryota"/>
</dbReference>
<feature type="domain" description="Helicase C-terminal" evidence="8">
    <location>
        <begin position="271"/>
        <end position="495"/>
    </location>
</feature>
<dbReference type="InterPro" id="IPR027417">
    <property type="entry name" value="P-loop_NTPase"/>
</dbReference>
<keyword evidence="4" id="KW-0067">ATP-binding</keyword>
<evidence type="ECO:0000259" key="7">
    <source>
        <dbReference type="PROSITE" id="PS51192"/>
    </source>
</evidence>
<dbReference type="Proteomes" id="UP000030693">
    <property type="component" value="Unassembled WGS sequence"/>
</dbReference>
<dbReference type="OrthoDB" id="10261904at2759"/>
<keyword evidence="3" id="KW-0347">Helicase</keyword>
<dbReference type="CDD" id="cd18787">
    <property type="entry name" value="SF2_C_DEAD"/>
    <property type="match status" value="1"/>
</dbReference>
<evidence type="ECO:0000313" key="11">
    <source>
        <dbReference type="Proteomes" id="UP000030693"/>
    </source>
</evidence>
<dbReference type="PROSITE" id="PS51195">
    <property type="entry name" value="Q_MOTIF"/>
    <property type="match status" value="1"/>
</dbReference>
<evidence type="ECO:0000256" key="6">
    <source>
        <dbReference type="SAM" id="MobiDB-lite"/>
    </source>
</evidence>